<dbReference type="HOGENOM" id="CLU_2054221_0_0_1"/>
<name>M4BRA4_HYAAE</name>
<keyword evidence="2" id="KW-1185">Reference proteome</keyword>
<reference evidence="1" key="2">
    <citation type="submission" date="2015-06" db="UniProtKB">
        <authorList>
            <consortium name="EnsemblProtists"/>
        </authorList>
    </citation>
    <scope>IDENTIFICATION</scope>
    <source>
        <strain evidence="1">Emoy2</strain>
    </source>
</reference>
<dbReference type="AlphaFoldDB" id="M4BRA4"/>
<dbReference type="VEuPathDB" id="FungiDB:HpaG808943"/>
<accession>M4BRA4</accession>
<sequence length="120" mass="13228">MAIFCGGGNTCPRYITPRWGDDEEQKVLTSLWASRCNAVVVMSAGQAGGLNAQAVRTRANRFVAKTTVTHRDHGSVTADARAALDGPTRNELLEKISVYGLFDTTWLKHALMETMSWHFD</sequence>
<protein>
    <submittedName>
        <fullName evidence="1">Uncharacterized protein</fullName>
    </submittedName>
</protein>
<organism evidence="1 2">
    <name type="scientific">Hyaloperonospora arabidopsidis (strain Emoy2)</name>
    <name type="common">Downy mildew agent</name>
    <name type="synonym">Peronospora arabidopsidis</name>
    <dbReference type="NCBI Taxonomy" id="559515"/>
    <lineage>
        <taxon>Eukaryota</taxon>
        <taxon>Sar</taxon>
        <taxon>Stramenopiles</taxon>
        <taxon>Oomycota</taxon>
        <taxon>Peronosporomycetes</taxon>
        <taxon>Peronosporales</taxon>
        <taxon>Peronosporaceae</taxon>
        <taxon>Hyaloperonospora</taxon>
    </lineage>
</organism>
<dbReference type="Proteomes" id="UP000011713">
    <property type="component" value="Unassembled WGS sequence"/>
</dbReference>
<proteinExistence type="predicted"/>
<evidence type="ECO:0000313" key="1">
    <source>
        <dbReference type="EnsemblProtists" id="HpaP808943"/>
    </source>
</evidence>
<reference evidence="2" key="1">
    <citation type="journal article" date="2010" name="Science">
        <title>Signatures of adaptation to obligate biotrophy in the Hyaloperonospora arabidopsidis genome.</title>
        <authorList>
            <person name="Baxter L."/>
            <person name="Tripathy S."/>
            <person name="Ishaque N."/>
            <person name="Boot N."/>
            <person name="Cabral A."/>
            <person name="Kemen E."/>
            <person name="Thines M."/>
            <person name="Ah-Fong A."/>
            <person name="Anderson R."/>
            <person name="Badejoko W."/>
            <person name="Bittner-Eddy P."/>
            <person name="Boore J.L."/>
            <person name="Chibucos M.C."/>
            <person name="Coates M."/>
            <person name="Dehal P."/>
            <person name="Delehaunty K."/>
            <person name="Dong S."/>
            <person name="Downton P."/>
            <person name="Dumas B."/>
            <person name="Fabro G."/>
            <person name="Fronick C."/>
            <person name="Fuerstenberg S.I."/>
            <person name="Fulton L."/>
            <person name="Gaulin E."/>
            <person name="Govers F."/>
            <person name="Hughes L."/>
            <person name="Humphray S."/>
            <person name="Jiang R.H."/>
            <person name="Judelson H."/>
            <person name="Kamoun S."/>
            <person name="Kyung K."/>
            <person name="Meijer H."/>
            <person name="Minx P."/>
            <person name="Morris P."/>
            <person name="Nelson J."/>
            <person name="Phuntumart V."/>
            <person name="Qutob D."/>
            <person name="Rehmany A."/>
            <person name="Rougon-Cardoso A."/>
            <person name="Ryden P."/>
            <person name="Torto-Alalibo T."/>
            <person name="Studholme D."/>
            <person name="Wang Y."/>
            <person name="Win J."/>
            <person name="Wood J."/>
            <person name="Clifton S.W."/>
            <person name="Rogers J."/>
            <person name="Van den Ackerveken G."/>
            <person name="Jones J.D."/>
            <person name="McDowell J.M."/>
            <person name="Beynon J."/>
            <person name="Tyler B.M."/>
        </authorList>
    </citation>
    <scope>NUCLEOTIDE SEQUENCE [LARGE SCALE GENOMIC DNA]</scope>
    <source>
        <strain evidence="2">Emoy2</strain>
    </source>
</reference>
<evidence type="ECO:0000313" key="2">
    <source>
        <dbReference type="Proteomes" id="UP000011713"/>
    </source>
</evidence>
<dbReference type="EnsemblProtists" id="HpaT808943">
    <property type="protein sequence ID" value="HpaP808943"/>
    <property type="gene ID" value="HpaG808943"/>
</dbReference>
<dbReference type="InParanoid" id="M4BRA4"/>
<dbReference type="EMBL" id="JH598628">
    <property type="status" value="NOT_ANNOTATED_CDS"/>
    <property type="molecule type" value="Genomic_DNA"/>
</dbReference>